<dbReference type="Pfam" id="PF07645">
    <property type="entry name" value="EGF_CA"/>
    <property type="match status" value="1"/>
</dbReference>
<dbReference type="InterPro" id="IPR001881">
    <property type="entry name" value="EGF-like_Ca-bd_dom"/>
</dbReference>
<dbReference type="Proteomes" id="UP000791440">
    <property type="component" value="Unassembled WGS sequence"/>
</dbReference>
<feature type="signal peptide" evidence="3">
    <location>
        <begin position="1"/>
        <end position="23"/>
    </location>
</feature>
<proteinExistence type="predicted"/>
<dbReference type="EMBL" id="JH668363">
    <property type="protein sequence ID" value="KAG6448886.1"/>
    <property type="molecule type" value="Genomic_DNA"/>
</dbReference>
<organism evidence="5 6">
    <name type="scientific">Manduca sexta</name>
    <name type="common">Tobacco hawkmoth</name>
    <name type="synonym">Tobacco hornworm</name>
    <dbReference type="NCBI Taxonomy" id="7130"/>
    <lineage>
        <taxon>Eukaryota</taxon>
        <taxon>Metazoa</taxon>
        <taxon>Ecdysozoa</taxon>
        <taxon>Arthropoda</taxon>
        <taxon>Hexapoda</taxon>
        <taxon>Insecta</taxon>
        <taxon>Pterygota</taxon>
        <taxon>Neoptera</taxon>
        <taxon>Endopterygota</taxon>
        <taxon>Lepidoptera</taxon>
        <taxon>Glossata</taxon>
        <taxon>Ditrysia</taxon>
        <taxon>Bombycoidea</taxon>
        <taxon>Sphingidae</taxon>
        <taxon>Sphinginae</taxon>
        <taxon>Sphingini</taxon>
        <taxon>Manduca</taxon>
    </lineage>
</organism>
<dbReference type="SUPFAM" id="SSF57196">
    <property type="entry name" value="EGF/Laminin"/>
    <property type="match status" value="1"/>
</dbReference>
<feature type="chain" id="PRO_5037340830" description="EGF-like calcium-binding domain-containing protein" evidence="3">
    <location>
        <begin position="24"/>
        <end position="367"/>
    </location>
</feature>
<keyword evidence="3" id="KW-0732">Signal</keyword>
<comment type="caution">
    <text evidence="5">The sequence shown here is derived from an EMBL/GenBank/DDBJ whole genome shotgun (WGS) entry which is preliminary data.</text>
</comment>
<evidence type="ECO:0000256" key="2">
    <source>
        <dbReference type="ARBA" id="ARBA00023157"/>
    </source>
</evidence>
<dbReference type="SMART" id="SM00179">
    <property type="entry name" value="EGF_CA"/>
    <property type="match status" value="1"/>
</dbReference>
<keyword evidence="1" id="KW-0245">EGF-like domain</keyword>
<evidence type="ECO:0000256" key="3">
    <source>
        <dbReference type="SAM" id="SignalP"/>
    </source>
</evidence>
<reference evidence="5" key="1">
    <citation type="journal article" date="2016" name="Insect Biochem. Mol. Biol.">
        <title>Multifaceted biological insights from a draft genome sequence of the tobacco hornworm moth, Manduca sexta.</title>
        <authorList>
            <person name="Kanost M.R."/>
            <person name="Arrese E.L."/>
            <person name="Cao X."/>
            <person name="Chen Y.R."/>
            <person name="Chellapilla S."/>
            <person name="Goldsmith M.R."/>
            <person name="Grosse-Wilde E."/>
            <person name="Heckel D.G."/>
            <person name="Herndon N."/>
            <person name="Jiang H."/>
            <person name="Papanicolaou A."/>
            <person name="Qu J."/>
            <person name="Soulages J.L."/>
            <person name="Vogel H."/>
            <person name="Walters J."/>
            <person name="Waterhouse R.M."/>
            <person name="Ahn S.J."/>
            <person name="Almeida F.C."/>
            <person name="An C."/>
            <person name="Aqrawi P."/>
            <person name="Bretschneider A."/>
            <person name="Bryant W.B."/>
            <person name="Bucks S."/>
            <person name="Chao H."/>
            <person name="Chevignon G."/>
            <person name="Christen J.M."/>
            <person name="Clarke D.F."/>
            <person name="Dittmer N.T."/>
            <person name="Ferguson L.C.F."/>
            <person name="Garavelou S."/>
            <person name="Gordon K.H.J."/>
            <person name="Gunaratna R.T."/>
            <person name="Han Y."/>
            <person name="Hauser F."/>
            <person name="He Y."/>
            <person name="Heidel-Fischer H."/>
            <person name="Hirsh A."/>
            <person name="Hu Y."/>
            <person name="Jiang H."/>
            <person name="Kalra D."/>
            <person name="Klinner C."/>
            <person name="Konig C."/>
            <person name="Kovar C."/>
            <person name="Kroll A.R."/>
            <person name="Kuwar S.S."/>
            <person name="Lee S.L."/>
            <person name="Lehman R."/>
            <person name="Li K."/>
            <person name="Li Z."/>
            <person name="Liang H."/>
            <person name="Lovelace S."/>
            <person name="Lu Z."/>
            <person name="Mansfield J.H."/>
            <person name="McCulloch K.J."/>
            <person name="Mathew T."/>
            <person name="Morton B."/>
            <person name="Muzny D.M."/>
            <person name="Neunemann D."/>
            <person name="Ongeri F."/>
            <person name="Pauchet Y."/>
            <person name="Pu L.L."/>
            <person name="Pyrousis I."/>
            <person name="Rao X.J."/>
            <person name="Redding A."/>
            <person name="Roesel C."/>
            <person name="Sanchez-Gracia A."/>
            <person name="Schaack S."/>
            <person name="Shukla A."/>
            <person name="Tetreau G."/>
            <person name="Wang Y."/>
            <person name="Xiong G.H."/>
            <person name="Traut W."/>
            <person name="Walsh T.K."/>
            <person name="Worley K.C."/>
            <person name="Wu D."/>
            <person name="Wu W."/>
            <person name="Wu Y.Q."/>
            <person name="Zhang X."/>
            <person name="Zou Z."/>
            <person name="Zucker H."/>
            <person name="Briscoe A.D."/>
            <person name="Burmester T."/>
            <person name="Clem R.J."/>
            <person name="Feyereisen R."/>
            <person name="Grimmelikhuijzen C.J.P."/>
            <person name="Hamodrakas S.J."/>
            <person name="Hansson B.S."/>
            <person name="Huguet E."/>
            <person name="Jermiin L.S."/>
            <person name="Lan Q."/>
            <person name="Lehman H.K."/>
            <person name="Lorenzen M."/>
            <person name="Merzendorfer H."/>
            <person name="Michalopoulos I."/>
            <person name="Morton D.B."/>
            <person name="Muthukrishnan S."/>
            <person name="Oakeshott J.G."/>
            <person name="Palmer W."/>
            <person name="Park Y."/>
            <person name="Passarelli A.L."/>
            <person name="Rozas J."/>
            <person name="Schwartz L.M."/>
            <person name="Smith W."/>
            <person name="Southgate A."/>
            <person name="Vilcinskas A."/>
            <person name="Vogt R."/>
            <person name="Wang P."/>
            <person name="Werren J."/>
            <person name="Yu X.Q."/>
            <person name="Zhou J.J."/>
            <person name="Brown S.J."/>
            <person name="Scherer S.E."/>
            <person name="Richards S."/>
            <person name="Blissard G.W."/>
        </authorList>
    </citation>
    <scope>NUCLEOTIDE SEQUENCE</scope>
</reference>
<feature type="domain" description="EGF-like calcium-binding" evidence="4">
    <location>
        <begin position="324"/>
        <end position="367"/>
    </location>
</feature>
<sequence length="367" mass="42303">MKISSHIFIIIVYSMIIASLIECRKTKKGTVTTIATQNIIVEVSTIKQTHESTFQVPDDGWVSLALKDIAYYLRNHKFNEWDQRYHQNKPSEEVIGYFKGFPEPPLKCLHWKVQQECHKDFYKCIIYLHSVIETAPITRKDDILTIINANGVPVNETVSTLENECKDAVSNADKTGIPFDGPKERFVWRTSASYYMCWYTLLETPALSMLGEPCDNFANCLDPVHGARNHDYRANDTQSFACAMYSFCPDLCCPIRYINSNECYKNNENPCLVNKRNLWTKSVCKFDRRSNHNFDSMINNKWNVSCNCEDEGFIWNSQFGMCVDKNECIIDESHCDNKTQDCLNTPGGFQCICKWGFAFENKTKTCV</sequence>
<keyword evidence="2" id="KW-1015">Disulfide bond</keyword>
<dbReference type="AlphaFoldDB" id="A0A921Z0S9"/>
<reference evidence="5" key="2">
    <citation type="submission" date="2020-12" db="EMBL/GenBank/DDBJ databases">
        <authorList>
            <person name="Kanost M."/>
        </authorList>
    </citation>
    <scope>NUCLEOTIDE SEQUENCE</scope>
</reference>
<keyword evidence="6" id="KW-1185">Reference proteome</keyword>
<evidence type="ECO:0000259" key="4">
    <source>
        <dbReference type="SMART" id="SM00179"/>
    </source>
</evidence>
<name>A0A921Z0S9_MANSE</name>
<dbReference type="Gene3D" id="2.90.20.10">
    <property type="entry name" value="Plasmodium vivax P25 domain"/>
    <property type="match status" value="1"/>
</dbReference>
<protein>
    <recommendedName>
        <fullName evidence="4">EGF-like calcium-binding domain-containing protein</fullName>
    </recommendedName>
</protein>
<gene>
    <name evidence="5" type="ORF">O3G_MSEX005743</name>
</gene>
<dbReference type="InterPro" id="IPR018097">
    <property type="entry name" value="EGF_Ca-bd_CS"/>
</dbReference>
<evidence type="ECO:0000313" key="6">
    <source>
        <dbReference type="Proteomes" id="UP000791440"/>
    </source>
</evidence>
<dbReference type="PROSITE" id="PS01187">
    <property type="entry name" value="EGF_CA"/>
    <property type="match status" value="1"/>
</dbReference>
<accession>A0A921Z0S9</accession>
<dbReference type="InterPro" id="IPR049883">
    <property type="entry name" value="NOTCH1_EGF-like"/>
</dbReference>
<dbReference type="GO" id="GO:0005509">
    <property type="term" value="F:calcium ion binding"/>
    <property type="evidence" value="ECO:0007669"/>
    <property type="project" value="InterPro"/>
</dbReference>
<evidence type="ECO:0000313" key="5">
    <source>
        <dbReference type="EMBL" id="KAG6448886.1"/>
    </source>
</evidence>
<evidence type="ECO:0000256" key="1">
    <source>
        <dbReference type="ARBA" id="ARBA00022536"/>
    </source>
</evidence>